<evidence type="ECO:0000313" key="2">
    <source>
        <dbReference type="Proteomes" id="UP000827976"/>
    </source>
</evidence>
<dbReference type="EMBL" id="CM037026">
    <property type="protein sequence ID" value="KAH7658936.1"/>
    <property type="molecule type" value="Genomic_DNA"/>
</dbReference>
<sequence length="64" mass="6883">MLVVSWRLASTLHVVERNLIGSGATEAIQLFPPLWITSCLASKLGKLPGGPLTDSRCSFSQKIS</sequence>
<proteinExistence type="predicted"/>
<protein>
    <submittedName>
        <fullName evidence="1">Uncharacterized protein</fullName>
    </submittedName>
</protein>
<accession>A0ACB7UF31</accession>
<gene>
    <name evidence="1" type="ORF">IHE45_16G000400</name>
</gene>
<keyword evidence="2" id="KW-1185">Reference proteome</keyword>
<dbReference type="Proteomes" id="UP000827976">
    <property type="component" value="Chromosome 16"/>
</dbReference>
<reference evidence="2" key="1">
    <citation type="journal article" date="2022" name="Nat. Commun.">
        <title>Chromosome evolution and the genetic basis of agronomically important traits in greater yam.</title>
        <authorList>
            <person name="Bredeson J.V."/>
            <person name="Lyons J.B."/>
            <person name="Oniyinde I.O."/>
            <person name="Okereke N.R."/>
            <person name="Kolade O."/>
            <person name="Nnabue I."/>
            <person name="Nwadili C.O."/>
            <person name="Hribova E."/>
            <person name="Parker M."/>
            <person name="Nwogha J."/>
            <person name="Shu S."/>
            <person name="Carlson J."/>
            <person name="Kariba R."/>
            <person name="Muthemba S."/>
            <person name="Knop K."/>
            <person name="Barton G.J."/>
            <person name="Sherwood A.V."/>
            <person name="Lopez-Montes A."/>
            <person name="Asiedu R."/>
            <person name="Jamnadass R."/>
            <person name="Muchugi A."/>
            <person name="Goodstein D."/>
            <person name="Egesi C.N."/>
            <person name="Featherston J."/>
            <person name="Asfaw A."/>
            <person name="Simpson G.G."/>
            <person name="Dolezel J."/>
            <person name="Hendre P.S."/>
            <person name="Van Deynze A."/>
            <person name="Kumar P.L."/>
            <person name="Obidiegwu J.E."/>
            <person name="Bhattacharjee R."/>
            <person name="Rokhsar D.S."/>
        </authorList>
    </citation>
    <scope>NUCLEOTIDE SEQUENCE [LARGE SCALE GENOMIC DNA]</scope>
    <source>
        <strain evidence="2">cv. TDa95/00328</strain>
    </source>
</reference>
<comment type="caution">
    <text evidence="1">The sequence shown here is derived from an EMBL/GenBank/DDBJ whole genome shotgun (WGS) entry which is preliminary data.</text>
</comment>
<name>A0ACB7UF31_DIOAL</name>
<evidence type="ECO:0000313" key="1">
    <source>
        <dbReference type="EMBL" id="KAH7658936.1"/>
    </source>
</evidence>
<organism evidence="1 2">
    <name type="scientific">Dioscorea alata</name>
    <name type="common">Purple yam</name>
    <dbReference type="NCBI Taxonomy" id="55571"/>
    <lineage>
        <taxon>Eukaryota</taxon>
        <taxon>Viridiplantae</taxon>
        <taxon>Streptophyta</taxon>
        <taxon>Embryophyta</taxon>
        <taxon>Tracheophyta</taxon>
        <taxon>Spermatophyta</taxon>
        <taxon>Magnoliopsida</taxon>
        <taxon>Liliopsida</taxon>
        <taxon>Dioscoreales</taxon>
        <taxon>Dioscoreaceae</taxon>
        <taxon>Dioscorea</taxon>
    </lineage>
</organism>